<protein>
    <submittedName>
        <fullName evidence="1">Uncharacterized protein</fullName>
    </submittedName>
</protein>
<evidence type="ECO:0000313" key="1">
    <source>
        <dbReference type="EMBL" id="VVV01311.1"/>
    </source>
</evidence>
<proteinExistence type="predicted"/>
<dbReference type="Proteomes" id="UP000356253">
    <property type="component" value="Unassembled WGS sequence"/>
</dbReference>
<dbReference type="EMBL" id="CABVMM010000010">
    <property type="protein sequence ID" value="VVV01311.1"/>
    <property type="molecule type" value="Genomic_DNA"/>
</dbReference>
<gene>
    <name evidence="1" type="ORF">FVB9532_02601</name>
</gene>
<reference evidence="1" key="1">
    <citation type="submission" date="2019-09" db="EMBL/GenBank/DDBJ databases">
        <authorList>
            <person name="Rodrigo-Torres L."/>
            <person name="Arahal R. D."/>
            <person name="Lucena T."/>
        </authorList>
    </citation>
    <scope>NUCLEOTIDE SEQUENCE</scope>
    <source>
        <strain evidence="1">ISS653</strain>
    </source>
</reference>
<sequence length="398" mass="46544">MKKALFISRRFDLKGSSAPSRYFLDIVKRVEMLDYEVTFLKLDFETYKKKKSISVDFSNKLIIPGLTKIFKMYFSLKYIFFYKWIYKFKKRSNFKKHIGPISKRETDFLAQIPKDKYDAVFVDYFYLAEALHFFSGTKTIITHDVWHQHFSVGRSDSYFGSLTAKEEKRLLGMANLVIAISKRDKNIFKNLSLSNTNVIDLYPLIKIKQDISKPFIENRIKSNIIIFTGSNYRPNVYGLEWFLEHVWPRLEPKENNIQLKVLGNVKKYIDPKFLEIDENIEFLGYVDDLSLFYSQAKLAISPLLEGSGVKIKNIEAIEYGLPIVSTSVGAQGLEHFTNKGLFVENSSELFAKRILHLFLNPQFIEETLNKLKNIRSKTIQEQKDLSELKKHIEKNDNN</sequence>
<keyword evidence="2" id="KW-1185">Reference proteome</keyword>
<evidence type="ECO:0000313" key="2">
    <source>
        <dbReference type="Proteomes" id="UP000356253"/>
    </source>
</evidence>
<name>A0AC61YA52_9FLAO</name>
<comment type="caution">
    <text evidence="1">The sequence shown here is derived from an EMBL/GenBank/DDBJ whole genome shotgun (WGS) entry which is preliminary data.</text>
</comment>
<organism evidence="1 2">
    <name type="scientific">Mesonia oceanica</name>
    <dbReference type="NCBI Taxonomy" id="2687242"/>
    <lineage>
        <taxon>Bacteria</taxon>
        <taxon>Pseudomonadati</taxon>
        <taxon>Bacteroidota</taxon>
        <taxon>Flavobacteriia</taxon>
        <taxon>Flavobacteriales</taxon>
        <taxon>Flavobacteriaceae</taxon>
        <taxon>Mesonia</taxon>
    </lineage>
</organism>
<accession>A0AC61YA52</accession>